<comment type="caution">
    <text evidence="10">The sequence shown here is derived from an EMBL/GenBank/DDBJ whole genome shotgun (WGS) entry which is preliminary data.</text>
</comment>
<feature type="transmembrane region" description="Helical" evidence="8">
    <location>
        <begin position="215"/>
        <end position="235"/>
    </location>
</feature>
<dbReference type="Gene3D" id="1.10.357.140">
    <property type="entry name" value="UbiA prenyltransferase"/>
    <property type="match status" value="1"/>
</dbReference>
<evidence type="ECO:0000256" key="1">
    <source>
        <dbReference type="ARBA" id="ARBA00004141"/>
    </source>
</evidence>
<keyword evidence="4 8" id="KW-0808">Transferase</keyword>
<evidence type="ECO:0000256" key="4">
    <source>
        <dbReference type="ARBA" id="ARBA00022679"/>
    </source>
</evidence>
<gene>
    <name evidence="8" type="primary">menA</name>
    <name evidence="10" type="ORF">OOT00_04605</name>
</gene>
<accession>A0ABT3N728</accession>
<dbReference type="CDD" id="cd13962">
    <property type="entry name" value="PT_UbiA_UBIAD1"/>
    <property type="match status" value="1"/>
</dbReference>
<keyword evidence="7 8" id="KW-0472">Membrane</keyword>
<evidence type="ECO:0000313" key="10">
    <source>
        <dbReference type="EMBL" id="MCW7753264.1"/>
    </source>
</evidence>
<dbReference type="InterPro" id="IPR026046">
    <property type="entry name" value="UBIAD1"/>
</dbReference>
<proteinExistence type="inferred from homology"/>
<dbReference type="EC" id="2.5.1.74" evidence="8 9"/>
<dbReference type="RefSeq" id="WP_265424120.1">
    <property type="nucleotide sequence ID" value="NZ_JAPFPW010000003.1"/>
</dbReference>
<dbReference type="NCBIfam" id="NF004751">
    <property type="entry name" value="PRK06080.1-3"/>
    <property type="match status" value="1"/>
</dbReference>
<keyword evidence="2 8" id="KW-0474">Menaquinone biosynthesis</keyword>
<dbReference type="PANTHER" id="PTHR13929">
    <property type="entry name" value="1,4-DIHYDROXY-2-NAPHTHOATE OCTAPRENYLTRANSFERASE"/>
    <property type="match status" value="1"/>
</dbReference>
<feature type="transmembrane region" description="Helical" evidence="8">
    <location>
        <begin position="148"/>
        <end position="167"/>
    </location>
</feature>
<evidence type="ECO:0000256" key="7">
    <source>
        <dbReference type="ARBA" id="ARBA00023136"/>
    </source>
</evidence>
<protein>
    <recommendedName>
        <fullName evidence="8 9">1,4-dihydroxy-2-naphthoate octaprenyltransferase</fullName>
        <shortName evidence="8">DHNA-octaprenyltransferase</shortName>
        <ecNumber evidence="8 9">2.5.1.74</ecNumber>
    </recommendedName>
</protein>
<feature type="transmembrane region" description="Helical" evidence="8">
    <location>
        <begin position="21"/>
        <end position="39"/>
    </location>
</feature>
<comment type="subcellular location">
    <subcellularLocation>
        <location evidence="8">Cell membrane</location>
        <topology evidence="8">Multi-pass membrane protein</topology>
    </subcellularLocation>
    <subcellularLocation>
        <location evidence="1">Membrane</location>
        <topology evidence="1">Multi-pass membrane protein</topology>
    </subcellularLocation>
</comment>
<reference evidence="10 11" key="1">
    <citation type="submission" date="2022-11" db="EMBL/GenBank/DDBJ databases">
        <title>Desulfobotulus tamanensis H1 sp. nov. - anaerobic, alkaliphilic, sulphate reducing bacterium isolated from terrestrial mud volcano.</title>
        <authorList>
            <person name="Frolova A."/>
            <person name="Merkel A.Y."/>
            <person name="Slobodkin A.I."/>
        </authorList>
    </citation>
    <scope>NUCLEOTIDE SEQUENCE [LARGE SCALE GENOMIC DNA]</scope>
    <source>
        <strain evidence="10 11">H1</strain>
    </source>
</reference>
<dbReference type="NCBIfam" id="TIGR00751">
    <property type="entry name" value="menA"/>
    <property type="match status" value="1"/>
</dbReference>
<name>A0ABT3N728_9BACT</name>
<feature type="transmembrane region" description="Helical" evidence="8">
    <location>
        <begin position="93"/>
        <end position="113"/>
    </location>
</feature>
<feature type="transmembrane region" description="Helical" evidence="8">
    <location>
        <begin position="45"/>
        <end position="65"/>
    </location>
</feature>
<dbReference type="InterPro" id="IPR044878">
    <property type="entry name" value="UbiA_sf"/>
</dbReference>
<dbReference type="Proteomes" id="UP001209681">
    <property type="component" value="Unassembled WGS sequence"/>
</dbReference>
<evidence type="ECO:0000256" key="8">
    <source>
        <dbReference type="HAMAP-Rule" id="MF_01937"/>
    </source>
</evidence>
<dbReference type="Pfam" id="PF01040">
    <property type="entry name" value="UbiA"/>
    <property type="match status" value="1"/>
</dbReference>
<keyword evidence="6 8" id="KW-1133">Transmembrane helix</keyword>
<sequence length="294" mass="31284">MNTLSQKEAWILATRPQTLPAALGPVILGMAAAASMGKFHLLSGLLALVTALLLQIAVNLANDYFDAKAGHDNDRRIGPLRVTQSGLIEGKKVLLAMALCMILASFSGSYLIYRGGIPALFIAFFSLMGVLTYSAGPFPMTEKGLGEAAAFLFFGPVAVCGTTWVMALTFSPTALLASLPAGMLIAAILSVNNIRDIEGDAASGKRTLAVRIGPMASRYCFTGLVAGAYLFPLIIAIRSNIWMLLAMISFPKAIVVIQSLWHMDGRLLNEVLAHTARLSFFFCLLYAAALVIGP</sequence>
<comment type="function">
    <text evidence="8">Conversion of 1,4-dihydroxy-2-naphthoate (DHNA) to demethylmenaquinone (DMK).</text>
</comment>
<evidence type="ECO:0000256" key="6">
    <source>
        <dbReference type="ARBA" id="ARBA00022989"/>
    </source>
</evidence>
<dbReference type="PANTHER" id="PTHR13929:SF0">
    <property type="entry name" value="UBIA PRENYLTRANSFERASE DOMAIN-CONTAINING PROTEIN 1"/>
    <property type="match status" value="1"/>
</dbReference>
<dbReference type="EMBL" id="JAPFPW010000003">
    <property type="protein sequence ID" value="MCW7753264.1"/>
    <property type="molecule type" value="Genomic_DNA"/>
</dbReference>
<evidence type="ECO:0000256" key="5">
    <source>
        <dbReference type="ARBA" id="ARBA00022692"/>
    </source>
</evidence>
<keyword evidence="11" id="KW-1185">Reference proteome</keyword>
<dbReference type="InterPro" id="IPR000537">
    <property type="entry name" value="UbiA_prenyltransferase"/>
</dbReference>
<comment type="similarity">
    <text evidence="8">Belongs to the MenA family. Type 1 subfamily.</text>
</comment>
<evidence type="ECO:0000256" key="2">
    <source>
        <dbReference type="ARBA" id="ARBA00022428"/>
    </source>
</evidence>
<organism evidence="10 11">
    <name type="scientific">Desulfobotulus pelophilus</name>
    <dbReference type="NCBI Taxonomy" id="2823377"/>
    <lineage>
        <taxon>Bacteria</taxon>
        <taxon>Pseudomonadati</taxon>
        <taxon>Thermodesulfobacteriota</taxon>
        <taxon>Desulfobacteria</taxon>
        <taxon>Desulfobacterales</taxon>
        <taxon>Desulfobacteraceae</taxon>
        <taxon>Desulfobotulus</taxon>
    </lineage>
</organism>
<evidence type="ECO:0000313" key="11">
    <source>
        <dbReference type="Proteomes" id="UP001209681"/>
    </source>
</evidence>
<feature type="transmembrane region" description="Helical" evidence="8">
    <location>
        <begin position="241"/>
        <end position="263"/>
    </location>
</feature>
<dbReference type="PIRSF" id="PIRSF005355">
    <property type="entry name" value="UBIAD1"/>
    <property type="match status" value="1"/>
</dbReference>
<feature type="transmembrane region" description="Helical" evidence="8">
    <location>
        <begin position="119"/>
        <end position="136"/>
    </location>
</feature>
<comment type="catalytic activity">
    <reaction evidence="8">
        <text>an all-trans-polyprenyl diphosphate + 1,4-dihydroxy-2-naphthoate + H(+) = a 2-demethylmenaquinol + CO2 + diphosphate</text>
        <dbReference type="Rhea" id="RHEA:26478"/>
        <dbReference type="Rhea" id="RHEA-COMP:9563"/>
        <dbReference type="Rhea" id="RHEA-COMP:9564"/>
        <dbReference type="ChEBI" id="CHEBI:11173"/>
        <dbReference type="ChEBI" id="CHEBI:15378"/>
        <dbReference type="ChEBI" id="CHEBI:16526"/>
        <dbReference type="ChEBI" id="CHEBI:33019"/>
        <dbReference type="ChEBI" id="CHEBI:55437"/>
        <dbReference type="ChEBI" id="CHEBI:58914"/>
        <dbReference type="EC" id="2.5.1.74"/>
    </reaction>
</comment>
<feature type="transmembrane region" description="Helical" evidence="8">
    <location>
        <begin position="275"/>
        <end position="293"/>
    </location>
</feature>
<dbReference type="GO" id="GO:0046428">
    <property type="term" value="F:1,4-dihydroxy-2-naphthoate polyprenyltransferase activity"/>
    <property type="evidence" value="ECO:0007669"/>
    <property type="project" value="UniProtKB-EC"/>
</dbReference>
<dbReference type="HAMAP" id="MF_01937">
    <property type="entry name" value="MenA_1"/>
    <property type="match status" value="1"/>
</dbReference>
<evidence type="ECO:0000256" key="3">
    <source>
        <dbReference type="ARBA" id="ARBA00022475"/>
    </source>
</evidence>
<keyword evidence="5 8" id="KW-0812">Transmembrane</keyword>
<comment type="pathway">
    <text evidence="8">Quinol/quinone metabolism; menaquinone biosynthesis; menaquinol from 1,4-dihydroxy-2-naphthoate: step 1/2.</text>
</comment>
<keyword evidence="3 8" id="KW-1003">Cell membrane</keyword>
<evidence type="ECO:0000256" key="9">
    <source>
        <dbReference type="NCBIfam" id="TIGR00751"/>
    </source>
</evidence>
<dbReference type="InterPro" id="IPR004657">
    <property type="entry name" value="MenA"/>
</dbReference>
<feature type="transmembrane region" description="Helical" evidence="8">
    <location>
        <begin position="173"/>
        <end position="194"/>
    </location>
</feature>